<feature type="transmembrane region" description="Helical" evidence="9">
    <location>
        <begin position="44"/>
        <end position="64"/>
    </location>
</feature>
<evidence type="ECO:0000256" key="1">
    <source>
        <dbReference type="ARBA" id="ARBA00004651"/>
    </source>
</evidence>
<dbReference type="Gene3D" id="1.10.1760.20">
    <property type="match status" value="1"/>
</dbReference>
<dbReference type="AlphaFoldDB" id="A0A4R3LDK9"/>
<dbReference type="Proteomes" id="UP000294937">
    <property type="component" value="Unassembled WGS sequence"/>
</dbReference>
<sequence>MQQANRLRKLVLISILGGSAFIMEYLNFPLPYMPSFLKLDFSDIPALICAFIYGPLAGIGVQFLKNVLHLIFAGSETGLIPVGQIANFIAGSIFVTLTVWVSRKVGELKGLVAGAITATLIMTLFMTVANWYVIFPAYSYLINWTVTDPQKMALVFYGVTPFNVIKGVIVSMVFIPLYLSLKPYLDRKVIVR</sequence>
<evidence type="ECO:0000313" key="10">
    <source>
        <dbReference type="EMBL" id="TCS95556.1"/>
    </source>
</evidence>
<evidence type="ECO:0000256" key="9">
    <source>
        <dbReference type="SAM" id="Phobius"/>
    </source>
</evidence>
<dbReference type="PANTHER" id="PTHR38438:SF1">
    <property type="entry name" value="RIBOFLAVIN TRANSPORTER RIBU"/>
    <property type="match status" value="1"/>
</dbReference>
<dbReference type="Pfam" id="PF12822">
    <property type="entry name" value="ECF_trnsprt"/>
    <property type="match status" value="1"/>
</dbReference>
<dbReference type="RefSeq" id="WP_131923555.1">
    <property type="nucleotide sequence ID" value="NZ_SMAG01000002.1"/>
</dbReference>
<keyword evidence="11" id="KW-1185">Reference proteome</keyword>
<evidence type="ECO:0000256" key="4">
    <source>
        <dbReference type="ARBA" id="ARBA00022475"/>
    </source>
</evidence>
<feature type="transmembrane region" description="Helical" evidence="9">
    <location>
        <begin position="84"/>
        <end position="102"/>
    </location>
</feature>
<accession>A0A4R3LDK9</accession>
<comment type="caution">
    <text evidence="10">The sequence shown here is derived from an EMBL/GenBank/DDBJ whole genome shotgun (WGS) entry which is preliminary data.</text>
</comment>
<evidence type="ECO:0000256" key="3">
    <source>
        <dbReference type="ARBA" id="ARBA00022448"/>
    </source>
</evidence>
<evidence type="ECO:0000313" key="11">
    <source>
        <dbReference type="Proteomes" id="UP000294937"/>
    </source>
</evidence>
<evidence type="ECO:0000256" key="8">
    <source>
        <dbReference type="PIRNR" id="PIRNR037778"/>
    </source>
</evidence>
<keyword evidence="4 8" id="KW-1003">Cell membrane</keyword>
<keyword evidence="5 9" id="KW-0812">Transmembrane</keyword>
<comment type="similarity">
    <text evidence="2 8">Belongs to the prokaryotic riboflavin transporter (P-RFT) (TC 2.A.87) family.</text>
</comment>
<keyword evidence="7 8" id="KW-0472">Membrane</keyword>
<protein>
    <recommendedName>
        <fullName evidence="8">Riboflavin transporter</fullName>
    </recommendedName>
</protein>
<comment type="subcellular location">
    <subcellularLocation>
        <location evidence="1">Cell membrane</location>
        <topology evidence="1">Multi-pass membrane protein</topology>
    </subcellularLocation>
</comment>
<evidence type="ECO:0000256" key="2">
    <source>
        <dbReference type="ARBA" id="ARBA00005540"/>
    </source>
</evidence>
<dbReference type="EMBL" id="SMAG01000002">
    <property type="protein sequence ID" value="TCS95556.1"/>
    <property type="molecule type" value="Genomic_DNA"/>
</dbReference>
<dbReference type="InterPro" id="IPR024529">
    <property type="entry name" value="ECF_trnsprt_substrate-spec"/>
</dbReference>
<evidence type="ECO:0000256" key="6">
    <source>
        <dbReference type="ARBA" id="ARBA00022989"/>
    </source>
</evidence>
<dbReference type="InterPro" id="IPR025720">
    <property type="entry name" value="RibU"/>
</dbReference>
<keyword evidence="3 8" id="KW-0813">Transport</keyword>
<name>A0A4R3LDK9_9BACL</name>
<dbReference type="PIRSF" id="PIRSF037778">
    <property type="entry name" value="UCP037778_transp_RibU"/>
    <property type="match status" value="1"/>
</dbReference>
<reference evidence="10 11" key="1">
    <citation type="submission" date="2019-03" db="EMBL/GenBank/DDBJ databases">
        <title>Genomic Encyclopedia of Type Strains, Phase IV (KMG-IV): sequencing the most valuable type-strain genomes for metagenomic binning, comparative biology and taxonomic classification.</title>
        <authorList>
            <person name="Goeker M."/>
        </authorList>
    </citation>
    <scope>NUCLEOTIDE SEQUENCE [LARGE SCALE GENOMIC DNA]</scope>
    <source>
        <strain evidence="10 11">DSM 45707</strain>
    </source>
</reference>
<dbReference type="GO" id="GO:0005886">
    <property type="term" value="C:plasma membrane"/>
    <property type="evidence" value="ECO:0007669"/>
    <property type="project" value="UniProtKB-SubCell"/>
</dbReference>
<evidence type="ECO:0000256" key="7">
    <source>
        <dbReference type="ARBA" id="ARBA00023136"/>
    </source>
</evidence>
<feature type="transmembrane region" description="Helical" evidence="9">
    <location>
        <begin position="12"/>
        <end position="32"/>
    </location>
</feature>
<keyword evidence="6 9" id="KW-1133">Transmembrane helix</keyword>
<feature type="transmembrane region" description="Helical" evidence="9">
    <location>
        <begin position="154"/>
        <end position="179"/>
    </location>
</feature>
<evidence type="ECO:0000256" key="5">
    <source>
        <dbReference type="ARBA" id="ARBA00022692"/>
    </source>
</evidence>
<organism evidence="10 11">
    <name type="scientific">Hazenella coriacea</name>
    <dbReference type="NCBI Taxonomy" id="1179467"/>
    <lineage>
        <taxon>Bacteria</taxon>
        <taxon>Bacillati</taxon>
        <taxon>Bacillota</taxon>
        <taxon>Bacilli</taxon>
        <taxon>Bacillales</taxon>
        <taxon>Thermoactinomycetaceae</taxon>
        <taxon>Hazenella</taxon>
    </lineage>
</organism>
<proteinExistence type="inferred from homology"/>
<comment type="function">
    <text evidence="8">Probably a riboflavin-binding protein that interacts with the energy-coupling factor (ECF) ABC-transporter complex.</text>
</comment>
<feature type="transmembrane region" description="Helical" evidence="9">
    <location>
        <begin position="111"/>
        <end position="134"/>
    </location>
</feature>
<dbReference type="OrthoDB" id="9809216at2"/>
<gene>
    <name evidence="10" type="ORF">EDD58_102129</name>
</gene>
<dbReference type="GO" id="GO:0032217">
    <property type="term" value="F:riboflavin transmembrane transporter activity"/>
    <property type="evidence" value="ECO:0007669"/>
    <property type="project" value="UniProtKB-UniRule"/>
</dbReference>
<dbReference type="PANTHER" id="PTHR38438">
    <property type="entry name" value="RIBOFLAVIN TRANSPORTER RIBU"/>
    <property type="match status" value="1"/>
</dbReference>